<evidence type="ECO:0000256" key="1">
    <source>
        <dbReference type="SAM" id="MobiDB-lite"/>
    </source>
</evidence>
<dbReference type="SMART" id="SM00315">
    <property type="entry name" value="RGS"/>
    <property type="match status" value="1"/>
</dbReference>
<keyword evidence="4" id="KW-1185">Reference proteome</keyword>
<accession>A0A9W8A0W6</accession>
<dbReference type="Gene3D" id="1.10.167.10">
    <property type="entry name" value="Regulator of G-protein Signalling 4, domain 2"/>
    <property type="match status" value="1"/>
</dbReference>
<reference evidence="3" key="1">
    <citation type="submission" date="2022-07" db="EMBL/GenBank/DDBJ databases">
        <title>Phylogenomic reconstructions and comparative analyses of Kickxellomycotina fungi.</title>
        <authorList>
            <person name="Reynolds N.K."/>
            <person name="Stajich J.E."/>
            <person name="Barry K."/>
            <person name="Grigoriev I.V."/>
            <person name="Crous P."/>
            <person name="Smith M.E."/>
        </authorList>
    </citation>
    <scope>NUCLEOTIDE SEQUENCE</scope>
    <source>
        <strain evidence="3">NBRC 100468</strain>
    </source>
</reference>
<feature type="compositionally biased region" description="Polar residues" evidence="1">
    <location>
        <begin position="2146"/>
        <end position="2159"/>
    </location>
</feature>
<feature type="region of interest" description="Disordered" evidence="1">
    <location>
        <begin position="105"/>
        <end position="165"/>
    </location>
</feature>
<protein>
    <recommendedName>
        <fullName evidence="2">RGS domain-containing protein</fullName>
    </recommendedName>
</protein>
<feature type="region of interest" description="Disordered" evidence="1">
    <location>
        <begin position="1656"/>
        <end position="1675"/>
    </location>
</feature>
<dbReference type="OrthoDB" id="196547at2759"/>
<name>A0A9W8A0W6_9FUNG</name>
<feature type="compositionally biased region" description="Basic and acidic residues" evidence="1">
    <location>
        <begin position="590"/>
        <end position="599"/>
    </location>
</feature>
<feature type="compositionally biased region" description="Basic and acidic residues" evidence="1">
    <location>
        <begin position="2094"/>
        <end position="2104"/>
    </location>
</feature>
<feature type="compositionally biased region" description="Low complexity" evidence="1">
    <location>
        <begin position="415"/>
        <end position="429"/>
    </location>
</feature>
<feature type="compositionally biased region" description="Basic and acidic residues" evidence="1">
    <location>
        <begin position="396"/>
        <end position="414"/>
    </location>
</feature>
<feature type="compositionally biased region" description="Acidic residues" evidence="1">
    <location>
        <begin position="557"/>
        <end position="574"/>
    </location>
</feature>
<feature type="region of interest" description="Disordered" evidence="1">
    <location>
        <begin position="1748"/>
        <end position="1793"/>
    </location>
</feature>
<dbReference type="InterPro" id="IPR016137">
    <property type="entry name" value="RGS"/>
</dbReference>
<feature type="domain" description="RGS" evidence="2">
    <location>
        <begin position="895"/>
        <end position="1014"/>
    </location>
</feature>
<dbReference type="Proteomes" id="UP001150538">
    <property type="component" value="Unassembled WGS sequence"/>
</dbReference>
<evidence type="ECO:0000313" key="3">
    <source>
        <dbReference type="EMBL" id="KAJ1920658.1"/>
    </source>
</evidence>
<comment type="caution">
    <text evidence="3">The sequence shown here is derived from an EMBL/GenBank/DDBJ whole genome shotgun (WGS) entry which is preliminary data.</text>
</comment>
<feature type="region of interest" description="Disordered" evidence="1">
    <location>
        <begin position="1611"/>
        <end position="1633"/>
    </location>
</feature>
<feature type="region of interest" description="Disordered" evidence="1">
    <location>
        <begin position="1303"/>
        <end position="1333"/>
    </location>
</feature>
<dbReference type="EMBL" id="JANBPU010000011">
    <property type="protein sequence ID" value="KAJ1920658.1"/>
    <property type="molecule type" value="Genomic_DNA"/>
</dbReference>
<feature type="compositionally biased region" description="Polar residues" evidence="1">
    <location>
        <begin position="1749"/>
        <end position="1760"/>
    </location>
</feature>
<evidence type="ECO:0000313" key="4">
    <source>
        <dbReference type="Proteomes" id="UP001150538"/>
    </source>
</evidence>
<feature type="region of interest" description="Disordered" evidence="1">
    <location>
        <begin position="2079"/>
        <end position="2205"/>
    </location>
</feature>
<feature type="compositionally biased region" description="Acidic residues" evidence="1">
    <location>
        <begin position="1769"/>
        <end position="1782"/>
    </location>
</feature>
<feature type="compositionally biased region" description="Polar residues" evidence="1">
    <location>
        <begin position="1784"/>
        <end position="1793"/>
    </location>
</feature>
<dbReference type="InterPro" id="IPR044926">
    <property type="entry name" value="RGS_subdomain_2"/>
</dbReference>
<feature type="compositionally biased region" description="Polar residues" evidence="1">
    <location>
        <begin position="503"/>
        <end position="517"/>
    </location>
</feature>
<proteinExistence type="predicted"/>
<feature type="region of interest" description="Disordered" evidence="1">
    <location>
        <begin position="1834"/>
        <end position="1853"/>
    </location>
</feature>
<organism evidence="3 4">
    <name type="scientific">Mycoemilia scoparia</name>
    <dbReference type="NCBI Taxonomy" id="417184"/>
    <lineage>
        <taxon>Eukaryota</taxon>
        <taxon>Fungi</taxon>
        <taxon>Fungi incertae sedis</taxon>
        <taxon>Zoopagomycota</taxon>
        <taxon>Kickxellomycotina</taxon>
        <taxon>Kickxellomycetes</taxon>
        <taxon>Kickxellales</taxon>
        <taxon>Kickxellaceae</taxon>
        <taxon>Mycoemilia</taxon>
    </lineage>
</organism>
<feature type="compositionally biased region" description="Acidic residues" evidence="1">
    <location>
        <begin position="379"/>
        <end position="389"/>
    </location>
</feature>
<dbReference type="Pfam" id="PF00615">
    <property type="entry name" value="RGS"/>
    <property type="match status" value="1"/>
</dbReference>
<dbReference type="CDD" id="cd07440">
    <property type="entry name" value="RGS"/>
    <property type="match status" value="1"/>
</dbReference>
<feature type="compositionally biased region" description="Polar residues" evidence="1">
    <location>
        <begin position="2130"/>
        <end position="2140"/>
    </location>
</feature>
<feature type="compositionally biased region" description="Acidic residues" evidence="1">
    <location>
        <begin position="2114"/>
        <end position="2123"/>
    </location>
</feature>
<feature type="compositionally biased region" description="Low complexity" evidence="1">
    <location>
        <begin position="469"/>
        <end position="480"/>
    </location>
</feature>
<feature type="region of interest" description="Disordered" evidence="1">
    <location>
        <begin position="1359"/>
        <end position="1384"/>
    </location>
</feature>
<dbReference type="PROSITE" id="PS50132">
    <property type="entry name" value="RGS"/>
    <property type="match status" value="1"/>
</dbReference>
<feature type="compositionally biased region" description="Basic and acidic residues" evidence="1">
    <location>
        <begin position="2160"/>
        <end position="2178"/>
    </location>
</feature>
<feature type="region of interest" description="Disordered" evidence="1">
    <location>
        <begin position="1563"/>
        <end position="1585"/>
    </location>
</feature>
<feature type="compositionally biased region" description="Polar residues" evidence="1">
    <location>
        <begin position="1316"/>
        <end position="1325"/>
    </location>
</feature>
<feature type="compositionally biased region" description="Acidic residues" evidence="1">
    <location>
        <begin position="1567"/>
        <end position="1578"/>
    </location>
</feature>
<feature type="region of interest" description="Disordered" evidence="1">
    <location>
        <begin position="24"/>
        <end position="72"/>
    </location>
</feature>
<evidence type="ECO:0000259" key="2">
    <source>
        <dbReference type="PROSITE" id="PS50132"/>
    </source>
</evidence>
<feature type="compositionally biased region" description="Polar residues" evidence="1">
    <location>
        <begin position="481"/>
        <end position="492"/>
    </location>
</feature>
<feature type="region of interest" description="Disordered" evidence="1">
    <location>
        <begin position="357"/>
        <end position="674"/>
    </location>
</feature>
<sequence length="2205" mass="240598">MPQTRKPSAVMQRGDVRKALKTRSFQSADVVALPETPVSPNGKAASYSEIQNHQRRLSGNGSSNHNENGREGDLRQLQPLYPASISFDSNFSYYDEGIYTGRVARKSTRDHGDEDSDAGGGGVLLSPINDELEDLPSSGRESRGSCESGVMNGWTGIERVDDGDGDAVDGYNDDSHLKPDDGSIAMTDPVAEGSLIEGDLSLKSPVSDATFDISNNPSLERFLQNNTIRASQIDFGSSIFDGASSFRRNSRWSHLGPGEADSNYSFPEGSITNVLHDAYAFEKQRNMLAALAQQAAGGADENDEYQKNWREMRLARARQMASKYVRITVRVVDASTFFSTNETARNLEDRMRGLGTEGIEAPSVKSDGVVPRNNNGWDNSDDSEEEIDIAELMAPKPEKGRNDRAPSNDGDDLRGSASPSAKSGARSSGKSGGSIDHRQGSVHSIPKSPKPPPSLLSAMPGDRPPPSPSAASFASSSVASRTESQIMRSSESFKNRRFKAQNEALSSLNGQRSSPSGGTPEDLPSILSFLSGASPSLKSPPMHFASPLTGDGRPSEESEGDVFFDAPDDQDNYDEMVVPYQTDENNQGGDSKKEARVDNEEYNSASKDEEEVNASNNNCLGGSEVIAEVTNTSEDSKSHEENADSGKDNSADKGADNPLTIQTPASTTTGQDFGYFPEMNGIKSRLRVFPLTVSRDSTIEGVARLIEAEFTLRWEQEQQRQQTVPNSAPPTSNGFSVESGTMPILCGALFKGNEALSFNKTVGEVLNTGDIVCVVSYDEKIFCLPGDDGYLQQSSFVDPTNETRRISLSPRSASDLRPIIYRHPSSGGGMGSISNPNTPSHRLNTMAPKGAIYSPIPHTNTLPSVPDQEIDADIANVKAMIKVNRLVSCASLTTRFLNILTSPHMLKAFIDFCALPSELALEPLLFCMDVERFRHVQPNMARLLANYIYLTYLAPGAPLQVLSNFPRESIPWPFLPGWEHDPTIFDSALKKVAFALKKHTLLRFERSPIGLKALMDTGDFDPREYVAPLKYGIEYGPTARIASLYEPEIDVVIWINDLEFDACGTKLLTNLSMLSNQFREQLLSRIIAQFTSMPHASKLSRDYFRLRIRLAPIQKQRKIRKTKKIHGFFGEKPHDEILQQQLMAVVPPSSQSNAYHAAAEILERNKVVETAEDCEDGEATGVADNGSSYYSLDSGLHSISRSETNALKSPVFEYRRFAENSISDDLSLLPARVHGISWRSHIMDGLRTTDDIALDDRRLSGSSMDSILTCALSMIGGSADSVGGNRPLESNIESIRAKLDMLKEEEEEDVGGQGYSGASKNSGQNRKAKASLSPNTINRFKQLPNVPEMHLQRLAGTRIVDFDSETTQSRERSRSDAPLGGDPTSIYLRKKRAEKLREFFGNPVPHPSNFPPVKPNAVPGSSASVPATNAGLKSHRPITQIVPILGSTDIRNINRKGKPRAATTSFPVQIILPPSSAWDPKKILELSQHDRQLLLTRRKKIKSVFGEPLDSEMMEKVTVPFRMRAASLATQGGGEPADNGSHGYKQRESVLLDHVSIGSDVSIPESISEEESDSDDDSSSSISNISLKDGSMIDIKSNSTKIPSLYDLPRRSTEESYTEPVSPFSDTSDMTFEERERKLNKRRLVKIRDMLGPNVGPEHIRASAHRRSRSSHTYSRPFISSNQRHFVSNNSDPTIPKVPSINDFVISNNLKNISEKQRKLGKQRVAKLQHILGELPPHFQAVYPEANTRDISSSSGNGYTPDQELSTSDSEDDSEADSDDVNVPDSTSVKSSVSNIAAPIRPVVPVSAKPRRSASWGSQNVPPLVVSKSETAASSNVVADNSSSRLSISSSQVNERRKIDKLSKFFGDTLDQEALRNQRLKSKSGAGDEMDPSLPINLSELDQSKSNPDGKIYATTGHASLLTPRVSKTTTTLKKFHTLGRGIRKGSAHLRISLAPGPKIQKSHSVSKDNGNATPRWTLGHKSMRKTFSSKGTKMKDEKNTVDDVEVNVKSSPPPPPLPPKDKVPELKGIRRDISIAEVSPRVYSPTTPFSLVLPSSALSQDTFGTDLFSFPNDECSEAYVSDTSSNHKNSAPRVDKGAAKDHIYSTPAPLSPVDDEDEDDGDLTPSKAFFSNYTIVQDNGKSDSGDSFQPMSLQAVNESHNDDDAANSGKEKTEIKEVYCPSSGALPVSQSWGPRGSVSFGSAS</sequence>
<gene>
    <name evidence="3" type="ORF">H4219_001217</name>
</gene>
<feature type="compositionally biased region" description="Polar residues" evidence="1">
    <location>
        <begin position="659"/>
        <end position="671"/>
    </location>
</feature>
<feature type="compositionally biased region" description="Basic and acidic residues" evidence="1">
    <location>
        <begin position="634"/>
        <end position="655"/>
    </location>
</feature>
<feature type="region of interest" description="Disordered" evidence="1">
    <location>
        <begin position="1988"/>
        <end position="2028"/>
    </location>
</feature>
<dbReference type="InterPro" id="IPR036305">
    <property type="entry name" value="RGS_sf"/>
</dbReference>
<feature type="compositionally biased region" description="Low complexity" evidence="1">
    <location>
        <begin position="1834"/>
        <end position="1851"/>
    </location>
</feature>
<dbReference type="SUPFAM" id="SSF48097">
    <property type="entry name" value="Regulator of G-protein signaling, RGS"/>
    <property type="match status" value="1"/>
</dbReference>